<dbReference type="PANTHER" id="PTHR10605:SF56">
    <property type="entry name" value="BIFUNCTIONAL HEPARAN SULFATE N-DEACETYLASE_N-SULFOTRANSFERASE"/>
    <property type="match status" value="1"/>
</dbReference>
<dbReference type="Proteomes" id="UP000199071">
    <property type="component" value="Unassembled WGS sequence"/>
</dbReference>
<evidence type="ECO:0000313" key="2">
    <source>
        <dbReference type="EMBL" id="SDB55093.1"/>
    </source>
</evidence>
<reference evidence="2 3" key="1">
    <citation type="submission" date="2016-10" db="EMBL/GenBank/DDBJ databases">
        <authorList>
            <person name="de Groot N.N."/>
        </authorList>
    </citation>
    <scope>NUCLEOTIDE SEQUENCE [LARGE SCALE GENOMIC DNA]</scope>
    <source>
        <strain evidence="2 3">ATCC 35022</strain>
    </source>
</reference>
<dbReference type="PANTHER" id="PTHR10605">
    <property type="entry name" value="HEPARAN SULFATE SULFOTRANSFERASE"/>
    <property type="match status" value="1"/>
</dbReference>
<dbReference type="SUPFAM" id="SSF52540">
    <property type="entry name" value="P-loop containing nucleoside triphosphate hydrolases"/>
    <property type="match status" value="1"/>
</dbReference>
<dbReference type="InterPro" id="IPR027417">
    <property type="entry name" value="P-loop_NTPase"/>
</dbReference>
<evidence type="ECO:0000256" key="1">
    <source>
        <dbReference type="ARBA" id="ARBA00022679"/>
    </source>
</evidence>
<accession>A0A1G6ECF9</accession>
<gene>
    <name evidence="2" type="ORF">SAMN02982931_04373</name>
</gene>
<dbReference type="GO" id="GO:0008146">
    <property type="term" value="F:sulfotransferase activity"/>
    <property type="evidence" value="ECO:0007669"/>
    <property type="project" value="InterPro"/>
</dbReference>
<keyword evidence="1 2" id="KW-0808">Transferase</keyword>
<dbReference type="Gene3D" id="3.40.50.300">
    <property type="entry name" value="P-loop containing nucleotide triphosphate hydrolases"/>
    <property type="match status" value="1"/>
</dbReference>
<name>A0A1G6ECF9_9HYPH</name>
<protein>
    <submittedName>
        <fullName evidence="2">Sulfotransferase family protein</fullName>
    </submittedName>
</protein>
<dbReference type="InterPro" id="IPR037359">
    <property type="entry name" value="NST/OST"/>
</dbReference>
<evidence type="ECO:0000313" key="3">
    <source>
        <dbReference type="Proteomes" id="UP000199071"/>
    </source>
</evidence>
<organism evidence="2 3">
    <name type="scientific">Bauldia litoralis</name>
    <dbReference type="NCBI Taxonomy" id="665467"/>
    <lineage>
        <taxon>Bacteria</taxon>
        <taxon>Pseudomonadati</taxon>
        <taxon>Pseudomonadota</taxon>
        <taxon>Alphaproteobacteria</taxon>
        <taxon>Hyphomicrobiales</taxon>
        <taxon>Kaistiaceae</taxon>
        <taxon>Bauldia</taxon>
    </lineage>
</organism>
<sequence>MLAEGPARGPDFICIGAQKGGTRWLFDQLDHHPQFWMPPIKELHYFDLSDRFLKKAVPLYQRARTSIDDANRRRDRAHERRLEAVDVDWLAARIWLNERPIDFDRYARLFNPRGDRLSGDICPPYAIVPDDRAQAIRQRFPDARIVYLARDPIARFWSQYCMLVRRNERKDPAALEQVERFARKGNGVQHSSIREVVARWRRSPDDDAFGLFFFDDLKADAISLRGRILNFLGADPGQESGGLSTDFNRKKEQAKVEMTDQVRDYLVPLFADEIRGCAAEFGGPALEWVRKYGL</sequence>
<dbReference type="EMBL" id="FMXQ01000011">
    <property type="protein sequence ID" value="SDB55093.1"/>
    <property type="molecule type" value="Genomic_DNA"/>
</dbReference>
<proteinExistence type="predicted"/>
<dbReference type="Pfam" id="PF13469">
    <property type="entry name" value="Sulfotransfer_3"/>
    <property type="match status" value="1"/>
</dbReference>
<dbReference type="AlphaFoldDB" id="A0A1G6ECF9"/>
<keyword evidence="3" id="KW-1185">Reference proteome</keyword>